<evidence type="ECO:0000256" key="1">
    <source>
        <dbReference type="ARBA" id="ARBA00004651"/>
    </source>
</evidence>
<keyword evidence="5 7" id="KW-1133">Transmembrane helix</keyword>
<dbReference type="InterPro" id="IPR003370">
    <property type="entry name" value="Chromate_transpt"/>
</dbReference>
<proteinExistence type="inferred from homology"/>
<dbReference type="PANTHER" id="PTHR43663:SF1">
    <property type="entry name" value="CHROMATE TRANSPORTER"/>
    <property type="match status" value="1"/>
</dbReference>
<feature type="transmembrane region" description="Helical" evidence="7">
    <location>
        <begin position="76"/>
        <end position="100"/>
    </location>
</feature>
<sequence length="186" mass="19924">MVAMQWKTLLDLFIGFGRATLLGFGGGPSIVPLYEHEAVEVFAWVSREEFGTALAMGNALPGPIATKLTMYIGYRVAGWPGAIVALLAVTLPVGLIMIALAGLMLRFKDSPVLKGMVNGIRPVVFVMLAMLAWDFAGYAFQPKGTGLLSWLPFGIAAAYFISVQYLKLSPIYGVVASLVIGALLLR</sequence>
<dbReference type="EMBL" id="LWLV01000062">
    <property type="protein sequence ID" value="OTA42143.1"/>
    <property type="molecule type" value="Genomic_DNA"/>
</dbReference>
<comment type="similarity">
    <text evidence="2">Belongs to the chromate ion transporter (CHR) (TC 2.A.51) family.</text>
</comment>
<evidence type="ECO:0000256" key="4">
    <source>
        <dbReference type="ARBA" id="ARBA00022692"/>
    </source>
</evidence>
<comment type="subcellular location">
    <subcellularLocation>
        <location evidence="1">Cell membrane</location>
        <topology evidence="1">Multi-pass membrane protein</topology>
    </subcellularLocation>
</comment>
<dbReference type="Proteomes" id="UP000194267">
    <property type="component" value="Unassembled WGS sequence"/>
</dbReference>
<evidence type="ECO:0000256" key="6">
    <source>
        <dbReference type="ARBA" id="ARBA00023136"/>
    </source>
</evidence>
<feature type="transmembrane region" description="Helical" evidence="7">
    <location>
        <begin position="169"/>
        <end position="185"/>
    </location>
</feature>
<organism evidence="8 9">
    <name type="scientific">Symbiobacterium thermophilum</name>
    <dbReference type="NCBI Taxonomy" id="2734"/>
    <lineage>
        <taxon>Bacteria</taxon>
        <taxon>Bacillati</taxon>
        <taxon>Bacillota</taxon>
        <taxon>Clostridia</taxon>
        <taxon>Eubacteriales</taxon>
        <taxon>Symbiobacteriaceae</taxon>
        <taxon>Symbiobacterium</taxon>
    </lineage>
</organism>
<evidence type="ECO:0000256" key="3">
    <source>
        <dbReference type="ARBA" id="ARBA00022475"/>
    </source>
</evidence>
<accession>A0A1Y2TA74</accession>
<keyword evidence="6 7" id="KW-0472">Membrane</keyword>
<dbReference type="AlphaFoldDB" id="A0A1Y2TA74"/>
<feature type="transmembrane region" description="Helical" evidence="7">
    <location>
        <begin position="147"/>
        <end position="163"/>
    </location>
</feature>
<evidence type="ECO:0000256" key="2">
    <source>
        <dbReference type="ARBA" id="ARBA00005262"/>
    </source>
</evidence>
<feature type="transmembrane region" description="Helical" evidence="7">
    <location>
        <begin position="120"/>
        <end position="140"/>
    </location>
</feature>
<dbReference type="PANTHER" id="PTHR43663">
    <property type="entry name" value="CHROMATE TRANSPORT PROTEIN-RELATED"/>
    <property type="match status" value="1"/>
</dbReference>
<comment type="caution">
    <text evidence="8">The sequence shown here is derived from an EMBL/GenBank/DDBJ whole genome shotgun (WGS) entry which is preliminary data.</text>
</comment>
<dbReference type="GO" id="GO:0015109">
    <property type="term" value="F:chromate transmembrane transporter activity"/>
    <property type="evidence" value="ECO:0007669"/>
    <property type="project" value="InterPro"/>
</dbReference>
<evidence type="ECO:0000256" key="7">
    <source>
        <dbReference type="SAM" id="Phobius"/>
    </source>
</evidence>
<name>A0A1Y2TA74_SYMTR</name>
<evidence type="ECO:0000256" key="5">
    <source>
        <dbReference type="ARBA" id="ARBA00022989"/>
    </source>
</evidence>
<evidence type="ECO:0000313" key="8">
    <source>
        <dbReference type="EMBL" id="OTA42143.1"/>
    </source>
</evidence>
<keyword evidence="3" id="KW-1003">Cell membrane</keyword>
<evidence type="ECO:0000313" key="9">
    <source>
        <dbReference type="Proteomes" id="UP000194267"/>
    </source>
</evidence>
<gene>
    <name evidence="8" type="ORF">A6D92_01280</name>
</gene>
<keyword evidence="4 7" id="KW-0812">Transmembrane</keyword>
<dbReference type="Pfam" id="PF02417">
    <property type="entry name" value="Chromate_transp"/>
    <property type="match status" value="1"/>
</dbReference>
<reference evidence="9" key="1">
    <citation type="submission" date="2016-04" db="EMBL/GenBank/DDBJ databases">
        <authorList>
            <person name="Antunes L.P."/>
            <person name="Martins L.F."/>
            <person name="Pereira R.V."/>
            <person name="Thomas A.M."/>
            <person name="Barbosa D."/>
            <person name="Nascimento L."/>
            <person name="Silva G.M."/>
            <person name="Condomitti G.W."/>
            <person name="Digiampietri L.A."/>
            <person name="Lombardi K.C."/>
            <person name="Ramos P.L."/>
            <person name="Quaggio R.B."/>
            <person name="Oliveira J.C."/>
            <person name="Pascon R.C."/>
            <person name="Cruz J.B."/>
            <person name="Silva A.M."/>
            <person name="Setubal J.C."/>
        </authorList>
    </citation>
    <scope>NUCLEOTIDE SEQUENCE [LARGE SCALE GENOMIC DNA]</scope>
</reference>
<dbReference type="GO" id="GO:0005886">
    <property type="term" value="C:plasma membrane"/>
    <property type="evidence" value="ECO:0007669"/>
    <property type="project" value="UniProtKB-SubCell"/>
</dbReference>
<dbReference type="InterPro" id="IPR052518">
    <property type="entry name" value="CHR_Transporter"/>
</dbReference>
<protein>
    <submittedName>
        <fullName evidence="8">Chromate transporter</fullName>
    </submittedName>
</protein>